<name>A0A4P6F1V3_9MICO</name>
<evidence type="ECO:0000313" key="4">
    <source>
        <dbReference type="Proteomes" id="UP000292118"/>
    </source>
</evidence>
<organism evidence="3 4">
    <name type="scientific">Xylanimonas protaetiae</name>
    <dbReference type="NCBI Taxonomy" id="2509457"/>
    <lineage>
        <taxon>Bacteria</taxon>
        <taxon>Bacillati</taxon>
        <taxon>Actinomycetota</taxon>
        <taxon>Actinomycetes</taxon>
        <taxon>Micrococcales</taxon>
        <taxon>Promicromonosporaceae</taxon>
        <taxon>Xylanimonas</taxon>
    </lineage>
</organism>
<dbReference type="InterPro" id="IPR043831">
    <property type="entry name" value="DUF5808"/>
</dbReference>
<keyword evidence="4" id="KW-1185">Reference proteome</keyword>
<evidence type="ECO:0000313" key="3">
    <source>
        <dbReference type="EMBL" id="QAY69454.1"/>
    </source>
</evidence>
<feature type="signal peptide" evidence="1">
    <location>
        <begin position="1"/>
        <end position="22"/>
    </location>
</feature>
<evidence type="ECO:0000256" key="1">
    <source>
        <dbReference type="SAM" id="SignalP"/>
    </source>
</evidence>
<evidence type="ECO:0000259" key="2">
    <source>
        <dbReference type="Pfam" id="PF19124"/>
    </source>
</evidence>
<dbReference type="Pfam" id="PF19124">
    <property type="entry name" value="DUF5808"/>
    <property type="match status" value="1"/>
</dbReference>
<feature type="domain" description="DUF5808" evidence="2">
    <location>
        <begin position="66"/>
        <end position="90"/>
    </location>
</feature>
<protein>
    <recommendedName>
        <fullName evidence="2">DUF5808 domain-containing protein</fullName>
    </recommendedName>
</protein>
<proteinExistence type="predicted"/>
<gene>
    <name evidence="3" type="ORF">ET471_04880</name>
</gene>
<accession>A0A4P6F1V3</accession>
<sequence length="98" mass="10559">MTGKRKGGGLKRLVTLATIALAAAAVVKELRKPGDERTWNGTVASVVPYDFRMPTVARAKERLWNPEASSVVGPRVFGVGWTVNVGKVVSLLRERLGS</sequence>
<dbReference type="KEGG" id="xya:ET471_04880"/>
<keyword evidence="1" id="KW-0732">Signal</keyword>
<reference evidence="3 4" key="1">
    <citation type="submission" date="2019-01" db="EMBL/GenBank/DDBJ databases">
        <title>Genome sequencing of strain FW10M-9.</title>
        <authorList>
            <person name="Heo J."/>
            <person name="Kim S.-J."/>
            <person name="Kim J.-S."/>
            <person name="Hong S.-B."/>
            <person name="Kwon S.-W."/>
        </authorList>
    </citation>
    <scope>NUCLEOTIDE SEQUENCE [LARGE SCALE GENOMIC DNA]</scope>
    <source>
        <strain evidence="3 4">FW10M-9</strain>
    </source>
</reference>
<dbReference type="RefSeq" id="WP_129186854.1">
    <property type="nucleotide sequence ID" value="NZ_CP035493.1"/>
</dbReference>
<dbReference type="EMBL" id="CP035493">
    <property type="protein sequence ID" value="QAY69454.1"/>
    <property type="molecule type" value="Genomic_DNA"/>
</dbReference>
<dbReference type="AlphaFoldDB" id="A0A4P6F1V3"/>
<dbReference type="OrthoDB" id="4558476at2"/>
<feature type="chain" id="PRO_5020764152" description="DUF5808 domain-containing protein" evidence="1">
    <location>
        <begin position="23"/>
        <end position="98"/>
    </location>
</feature>
<dbReference type="Proteomes" id="UP000292118">
    <property type="component" value="Chromosome"/>
</dbReference>